<dbReference type="Proteomes" id="UP000194127">
    <property type="component" value="Unassembled WGS sequence"/>
</dbReference>
<keyword evidence="2" id="KW-1185">Reference proteome</keyword>
<sequence length="95" mass="10744">VVDFGNIPFALFRLQEQIVLLKAARTSHEDVIQVYEDFATDDEIMEDLVHHCLESCGRIGEAEEHYQGFVQSPVSHEGRFPFITGLDLDIVVSPL</sequence>
<proteinExistence type="predicted"/>
<reference evidence="1 2" key="1">
    <citation type="submission" date="2017-04" db="EMBL/GenBank/DDBJ databases">
        <title>Genome Sequence of the Model Brown-Rot Fungus Postia placenta SB12.</title>
        <authorList>
            <consortium name="DOE Joint Genome Institute"/>
            <person name="Gaskell J."/>
            <person name="Kersten P."/>
            <person name="Larrondo L.F."/>
            <person name="Canessa P."/>
            <person name="Martinez D."/>
            <person name="Hibbett D."/>
            <person name="Schmoll M."/>
            <person name="Kubicek C.P."/>
            <person name="Martinez A.T."/>
            <person name="Yadav J."/>
            <person name="Master E."/>
            <person name="Magnuson J.K."/>
            <person name="James T."/>
            <person name="Yaver D."/>
            <person name="Berka R."/>
            <person name="Labutti K."/>
            <person name="Lipzen A."/>
            <person name="Aerts A."/>
            <person name="Barry K."/>
            <person name="Henrissat B."/>
            <person name="Blanchette R."/>
            <person name="Grigoriev I."/>
            <person name="Cullen D."/>
        </authorList>
    </citation>
    <scope>NUCLEOTIDE SEQUENCE [LARGE SCALE GENOMIC DNA]</scope>
    <source>
        <strain evidence="1 2">MAD-698-R-SB12</strain>
    </source>
</reference>
<feature type="non-terminal residue" evidence="1">
    <location>
        <position position="95"/>
    </location>
</feature>
<organism evidence="1 2">
    <name type="scientific">Postia placenta MAD-698-R-SB12</name>
    <dbReference type="NCBI Taxonomy" id="670580"/>
    <lineage>
        <taxon>Eukaryota</taxon>
        <taxon>Fungi</taxon>
        <taxon>Dikarya</taxon>
        <taxon>Basidiomycota</taxon>
        <taxon>Agaricomycotina</taxon>
        <taxon>Agaricomycetes</taxon>
        <taxon>Polyporales</taxon>
        <taxon>Adustoporiaceae</taxon>
        <taxon>Rhodonia</taxon>
    </lineage>
</organism>
<evidence type="ECO:0000313" key="2">
    <source>
        <dbReference type="Proteomes" id="UP000194127"/>
    </source>
</evidence>
<dbReference type="AlphaFoldDB" id="A0A1X6N1F2"/>
<gene>
    <name evidence="1" type="ORF">POSPLADRAFT_1122462</name>
</gene>
<protein>
    <submittedName>
        <fullName evidence="1">Uncharacterized protein</fullName>
    </submittedName>
</protein>
<dbReference type="OrthoDB" id="3046524at2759"/>
<accession>A0A1X6N1F2</accession>
<feature type="non-terminal residue" evidence="1">
    <location>
        <position position="1"/>
    </location>
</feature>
<dbReference type="RefSeq" id="XP_024339239.1">
    <property type="nucleotide sequence ID" value="XM_024483528.1"/>
</dbReference>
<evidence type="ECO:0000313" key="1">
    <source>
        <dbReference type="EMBL" id="OSX62445.1"/>
    </source>
</evidence>
<name>A0A1X6N1F2_9APHY</name>
<dbReference type="EMBL" id="KZ110597">
    <property type="protein sequence ID" value="OSX62445.1"/>
    <property type="molecule type" value="Genomic_DNA"/>
</dbReference>
<dbReference type="GeneID" id="36328477"/>